<dbReference type="STRING" id="1507870.A0A1V8TJ95"/>
<dbReference type="InParanoid" id="A0A1V8TJ95"/>
<evidence type="ECO:0000313" key="2">
    <source>
        <dbReference type="EMBL" id="OQO11449.1"/>
    </source>
</evidence>
<dbReference type="AlphaFoldDB" id="A0A1V8TJ95"/>
<dbReference type="Gene3D" id="3.40.50.1100">
    <property type="match status" value="2"/>
</dbReference>
<gene>
    <name evidence="2" type="ORF">B0A48_03176</name>
</gene>
<evidence type="ECO:0000259" key="1">
    <source>
        <dbReference type="Pfam" id="PF00291"/>
    </source>
</evidence>
<dbReference type="OrthoDB" id="10059875at2759"/>
<keyword evidence="3" id="KW-1185">Reference proteome</keyword>
<reference evidence="3" key="1">
    <citation type="submission" date="2017-03" db="EMBL/GenBank/DDBJ databases">
        <title>Genomes of endolithic fungi from Antarctica.</title>
        <authorList>
            <person name="Coleine C."/>
            <person name="Masonjones S."/>
            <person name="Stajich J.E."/>
        </authorList>
    </citation>
    <scope>NUCLEOTIDE SEQUENCE [LARGE SCALE GENOMIC DNA]</scope>
    <source>
        <strain evidence="3">CCFEE 5527</strain>
    </source>
</reference>
<dbReference type="Pfam" id="PF00291">
    <property type="entry name" value="PALP"/>
    <property type="match status" value="1"/>
</dbReference>
<dbReference type="PANTHER" id="PTHR42937">
    <property type="match status" value="1"/>
</dbReference>
<organism evidence="2 3">
    <name type="scientific">Cryoendolithus antarcticus</name>
    <dbReference type="NCBI Taxonomy" id="1507870"/>
    <lineage>
        <taxon>Eukaryota</taxon>
        <taxon>Fungi</taxon>
        <taxon>Dikarya</taxon>
        <taxon>Ascomycota</taxon>
        <taxon>Pezizomycotina</taxon>
        <taxon>Dothideomycetes</taxon>
        <taxon>Dothideomycetidae</taxon>
        <taxon>Cladosporiales</taxon>
        <taxon>Cladosporiaceae</taxon>
        <taxon>Cryoendolithus</taxon>
    </lineage>
</organism>
<comment type="caution">
    <text evidence="2">The sequence shown here is derived from an EMBL/GenBank/DDBJ whole genome shotgun (WGS) entry which is preliminary data.</text>
</comment>
<accession>A0A1V8TJ95</accession>
<dbReference type="PANTHER" id="PTHR42937:SF1">
    <property type="entry name" value="DIAMINOPROPIONATE AMMONIA-LYASE"/>
    <property type="match status" value="1"/>
</dbReference>
<dbReference type="Proteomes" id="UP000192596">
    <property type="component" value="Unassembled WGS sequence"/>
</dbReference>
<protein>
    <recommendedName>
        <fullName evidence="1">Tryptophan synthase beta chain-like PALP domain-containing protein</fullName>
    </recommendedName>
</protein>
<evidence type="ECO:0000313" key="3">
    <source>
        <dbReference type="Proteomes" id="UP000192596"/>
    </source>
</evidence>
<sequence length="386" mass="41487">MPNYVATHLVDGFTYGRPPVLKNPYASPSTAQQHRPTNPAIQAFHRQLPDYGSTQLHDLPSVAKELGFDRVFIKDESTRFGLPSFKIAGASWAMHQTLCQMLRLPESTSLAALQSAMKGRSDTTVVTCTEGNWGRAVSRMAGLYGVKARIYVPGFMNEYTRNLIRGEGAEVIVKEHGSYDETSAAALEDSQETGAVLLGDVAFGDYIDIPRWVSDGYSTILQESDRQVAEMTGGKKADVVSSSVGAGSWALAVVEHYRASHPGCMIVSAETERATSLKESLHTGELTHVKCGESIMNGMNCGTLSTIAWSILQTGVDISTALGEKVVHEAVMELQGLGINAGPCGAANLVALRAACASGALTPEERKGRIAVLYSTEGRREYTIPE</sequence>
<dbReference type="EMBL" id="NAJO01000006">
    <property type="protein sequence ID" value="OQO11449.1"/>
    <property type="molecule type" value="Genomic_DNA"/>
</dbReference>
<feature type="domain" description="Tryptophan synthase beta chain-like PALP" evidence="1">
    <location>
        <begin position="50"/>
        <end position="364"/>
    </location>
</feature>
<name>A0A1V8TJ95_9PEZI</name>
<dbReference type="SUPFAM" id="SSF53686">
    <property type="entry name" value="Tryptophan synthase beta subunit-like PLP-dependent enzymes"/>
    <property type="match status" value="1"/>
</dbReference>
<dbReference type="InterPro" id="IPR036052">
    <property type="entry name" value="TrpB-like_PALP_sf"/>
</dbReference>
<proteinExistence type="predicted"/>
<dbReference type="InterPro" id="IPR001926">
    <property type="entry name" value="TrpB-like_PALP"/>
</dbReference>